<dbReference type="RefSeq" id="WP_069664240.1">
    <property type="nucleotide sequence ID" value="NZ_JBHUJJ010000001.1"/>
</dbReference>
<evidence type="ECO:0000256" key="1">
    <source>
        <dbReference type="ARBA" id="ARBA00038232"/>
    </source>
</evidence>
<dbReference type="InterPro" id="IPR036388">
    <property type="entry name" value="WH-like_DNA-bd_sf"/>
</dbReference>
<dbReference type="InterPro" id="IPR055247">
    <property type="entry name" value="InsJ-like_HTH"/>
</dbReference>
<dbReference type="SUPFAM" id="SSF46689">
    <property type="entry name" value="Homeodomain-like"/>
    <property type="match status" value="1"/>
</dbReference>
<protein>
    <recommendedName>
        <fullName evidence="3">Insertion element IS150 protein InsJ-like helix-turn-helix domain-containing protein</fullName>
    </recommendedName>
</protein>
<proteinExistence type="inferred from homology"/>
<dbReference type="GO" id="GO:0043565">
    <property type="term" value="F:sequence-specific DNA binding"/>
    <property type="evidence" value="ECO:0007669"/>
    <property type="project" value="InterPro"/>
</dbReference>
<dbReference type="InterPro" id="IPR010921">
    <property type="entry name" value="Trp_repressor/repl_initiator"/>
</dbReference>
<comment type="similarity">
    <text evidence="1">Belongs to the IS150/IS1296 orfA family.</text>
</comment>
<dbReference type="EMBL" id="MIJY01000042">
    <property type="protein sequence ID" value="OEG11087.1"/>
    <property type="molecule type" value="Genomic_DNA"/>
</dbReference>
<keyword evidence="5" id="KW-1185">Reference proteome</keyword>
<evidence type="ECO:0000313" key="4">
    <source>
        <dbReference type="EMBL" id="OEG11087.1"/>
    </source>
</evidence>
<sequence>MNFYEADFKLNIVKEYLEGPLGGRALANKYDLSSNALVYNWTHSYQLFGNDGLKNRRSPKKYTSEFKRDVLHFIETTGASFGEAARKFKLPTGSMISRWQRSSLSSKEQGLPIRKGRSKREMIKPTKKQKKSKKLSREKELEREVELLRIENEYLKKLQTFQQTIMAKRNGESKSE</sequence>
<comment type="caution">
    <text evidence="4">The sequence shown here is derived from an EMBL/GenBank/DDBJ whole genome shotgun (WGS) entry which is preliminary data.</text>
</comment>
<dbReference type="InterPro" id="IPR052057">
    <property type="entry name" value="IS150/IS1296_orfA-like"/>
</dbReference>
<evidence type="ECO:0000259" key="3">
    <source>
        <dbReference type="Pfam" id="PF13518"/>
    </source>
</evidence>
<feature type="compositionally biased region" description="Polar residues" evidence="2">
    <location>
        <begin position="99"/>
        <end position="108"/>
    </location>
</feature>
<name>A0A1E5GEJ5_9ENTE</name>
<organism evidence="4 5">
    <name type="scientific">Enterococcus termitis</name>
    <dbReference type="NCBI Taxonomy" id="332950"/>
    <lineage>
        <taxon>Bacteria</taxon>
        <taxon>Bacillati</taxon>
        <taxon>Bacillota</taxon>
        <taxon>Bacilli</taxon>
        <taxon>Lactobacillales</taxon>
        <taxon>Enterococcaceae</taxon>
        <taxon>Enterococcus</taxon>
    </lineage>
</organism>
<reference evidence="5" key="1">
    <citation type="submission" date="2016-09" db="EMBL/GenBank/DDBJ databases">
        <authorList>
            <person name="Gulvik C.A."/>
        </authorList>
    </citation>
    <scope>NUCLEOTIDE SEQUENCE [LARGE SCALE GENOMIC DNA]</scope>
    <source>
        <strain evidence="5">LMG 8895</strain>
    </source>
</reference>
<feature type="region of interest" description="Disordered" evidence="2">
    <location>
        <begin position="99"/>
        <end position="140"/>
    </location>
</feature>
<dbReference type="InterPro" id="IPR009057">
    <property type="entry name" value="Homeodomain-like_sf"/>
</dbReference>
<gene>
    <name evidence="4" type="ORF">BCR25_19715</name>
</gene>
<evidence type="ECO:0000313" key="5">
    <source>
        <dbReference type="Proteomes" id="UP000095094"/>
    </source>
</evidence>
<accession>A0A1E5GEJ5</accession>
<dbReference type="SUPFAM" id="SSF48295">
    <property type="entry name" value="TrpR-like"/>
    <property type="match status" value="1"/>
</dbReference>
<dbReference type="Pfam" id="PF13518">
    <property type="entry name" value="HTH_28"/>
    <property type="match status" value="1"/>
</dbReference>
<dbReference type="PANTHER" id="PTHR33795:SF1">
    <property type="entry name" value="INSERTION ELEMENT IS150 PROTEIN INSJ"/>
    <property type="match status" value="1"/>
</dbReference>
<dbReference type="Proteomes" id="UP000095094">
    <property type="component" value="Unassembled WGS sequence"/>
</dbReference>
<evidence type="ECO:0000256" key="2">
    <source>
        <dbReference type="SAM" id="MobiDB-lite"/>
    </source>
</evidence>
<feature type="compositionally biased region" description="Basic residues" evidence="2">
    <location>
        <begin position="125"/>
        <end position="134"/>
    </location>
</feature>
<dbReference type="Gene3D" id="1.10.10.10">
    <property type="entry name" value="Winged helix-like DNA-binding domain superfamily/Winged helix DNA-binding domain"/>
    <property type="match status" value="1"/>
</dbReference>
<dbReference type="PANTHER" id="PTHR33795">
    <property type="entry name" value="INSERTION ELEMENT IS150 PROTEIN INSJ"/>
    <property type="match status" value="1"/>
</dbReference>
<dbReference type="AlphaFoldDB" id="A0A1E5GEJ5"/>
<feature type="domain" description="Insertion element IS150 protein InsJ-like helix-turn-helix" evidence="3">
    <location>
        <begin position="8"/>
        <end position="60"/>
    </location>
</feature>